<keyword evidence="2" id="KW-1185">Reference proteome</keyword>
<evidence type="ECO:0000313" key="1">
    <source>
        <dbReference type="EMBL" id="SDH45190.1"/>
    </source>
</evidence>
<protein>
    <submittedName>
        <fullName evidence="1">Uncharacterized protein</fullName>
    </submittedName>
</protein>
<sequence>MTVQENKKDRKTSSSELVVTVSANKPSQQCLKNILIGIEKFYDKQSK</sequence>
<proteinExistence type="predicted"/>
<dbReference type="Proteomes" id="UP000198656">
    <property type="component" value="Unassembled WGS sequence"/>
</dbReference>
<accession>A0A1G8CJY9</accession>
<organism evidence="1 2">
    <name type="scientific">Desulfosporosinus hippei DSM 8344</name>
    <dbReference type="NCBI Taxonomy" id="1121419"/>
    <lineage>
        <taxon>Bacteria</taxon>
        <taxon>Bacillati</taxon>
        <taxon>Bacillota</taxon>
        <taxon>Clostridia</taxon>
        <taxon>Eubacteriales</taxon>
        <taxon>Desulfitobacteriaceae</taxon>
        <taxon>Desulfosporosinus</taxon>
    </lineage>
</organism>
<gene>
    <name evidence="1" type="ORF">SAMN05443529_113109</name>
</gene>
<name>A0A1G8CJY9_9FIRM</name>
<dbReference type="AlphaFoldDB" id="A0A1G8CJY9"/>
<evidence type="ECO:0000313" key="2">
    <source>
        <dbReference type="Proteomes" id="UP000198656"/>
    </source>
</evidence>
<dbReference type="RefSeq" id="WP_176786157.1">
    <property type="nucleotide sequence ID" value="NZ_FNCP01000013.1"/>
</dbReference>
<reference evidence="2" key="1">
    <citation type="submission" date="2016-10" db="EMBL/GenBank/DDBJ databases">
        <authorList>
            <person name="Varghese N."/>
            <person name="Submissions S."/>
        </authorList>
    </citation>
    <scope>NUCLEOTIDE SEQUENCE [LARGE SCALE GENOMIC DNA]</scope>
    <source>
        <strain evidence="2">DSM 8344</strain>
    </source>
</reference>
<dbReference type="EMBL" id="FNCP01000013">
    <property type="protein sequence ID" value="SDH45190.1"/>
    <property type="molecule type" value="Genomic_DNA"/>
</dbReference>